<keyword evidence="2" id="KW-1185">Reference proteome</keyword>
<dbReference type="InterPro" id="IPR010862">
    <property type="entry name" value="DUF1493"/>
</dbReference>
<accession>A0ABX5QZG1</accession>
<dbReference type="Proteomes" id="UP000288804">
    <property type="component" value="Chromosome"/>
</dbReference>
<reference evidence="2" key="1">
    <citation type="submission" date="2018-09" db="EMBL/GenBank/DDBJ databases">
        <title>Yersinia hibernicus sp. nov.</title>
        <authorList>
            <person name="Nguyen S.V."/>
            <person name="Mundanda D.M."/>
            <person name="Anes J."/>
            <person name="Fanning S."/>
        </authorList>
    </citation>
    <scope>NUCLEOTIDE SEQUENCE [LARGE SCALE GENOMIC DNA]</scope>
    <source>
        <strain evidence="2">CFS1934</strain>
    </source>
</reference>
<evidence type="ECO:0000313" key="1">
    <source>
        <dbReference type="EMBL" id="QAX78406.1"/>
    </source>
</evidence>
<dbReference type="EMBL" id="CP032487">
    <property type="protein sequence ID" value="QAX78406.1"/>
    <property type="molecule type" value="Genomic_DNA"/>
</dbReference>
<dbReference type="Pfam" id="PF07377">
    <property type="entry name" value="DUF1493"/>
    <property type="match status" value="1"/>
</dbReference>
<name>A0ABX5QZG1_9GAMM</name>
<dbReference type="RefSeq" id="WP_129196019.1">
    <property type="nucleotide sequence ID" value="NZ_CP032487.1"/>
</dbReference>
<organism evidence="1 2">
    <name type="scientific">Yersinia hibernica</name>
    <dbReference type="NCBI Taxonomy" id="2339259"/>
    <lineage>
        <taxon>Bacteria</taxon>
        <taxon>Pseudomonadati</taxon>
        <taxon>Pseudomonadota</taxon>
        <taxon>Gammaproteobacteria</taxon>
        <taxon>Enterobacterales</taxon>
        <taxon>Yersiniaceae</taxon>
        <taxon>Yersinia</taxon>
    </lineage>
</organism>
<evidence type="ECO:0000313" key="2">
    <source>
        <dbReference type="Proteomes" id="UP000288804"/>
    </source>
</evidence>
<proteinExistence type="predicted"/>
<gene>
    <name evidence="1" type="ORF">D5F51_07420</name>
</gene>
<sequence>MVTQTDLELLVIDFLKKEHSLIATIVFKRILVEVDSVLLSNFGFEDISDATATCLKAFNVNYDNFYWSNYFPWKEKGFFSFKEPVQDKKPLTIKMFTESAKAGRWLYD</sequence>
<protein>
    <submittedName>
        <fullName evidence="1">DUF1493 family protein</fullName>
    </submittedName>
</protein>